<evidence type="ECO:0000313" key="1">
    <source>
        <dbReference type="EMBL" id="PXV87304.1"/>
    </source>
</evidence>
<dbReference type="RefSeq" id="WP_110291598.1">
    <property type="nucleotide sequence ID" value="NZ_QICS01000010.1"/>
</dbReference>
<evidence type="ECO:0000313" key="2">
    <source>
        <dbReference type="Proteomes" id="UP000247523"/>
    </source>
</evidence>
<organism evidence="1 2">
    <name type="scientific">Lachnotalea glycerini</name>
    <dbReference type="NCBI Taxonomy" id="1763509"/>
    <lineage>
        <taxon>Bacteria</taxon>
        <taxon>Bacillati</taxon>
        <taxon>Bacillota</taxon>
        <taxon>Clostridia</taxon>
        <taxon>Lachnospirales</taxon>
        <taxon>Lachnospiraceae</taxon>
        <taxon>Lachnotalea</taxon>
    </lineage>
</organism>
<sequence>MNNPKLNNVYNESDKNNFVVMYNQFDITKEKKVRSKKLENENICKNSKEIIEYTDDVAEQVRALYDKIILNLEMYFQGEISMDDVNNELKQYYFTIKNYCIKTGVLDEKHDAYKSKILKDIYRNYRYNSVIVAANVNDAEGKNLAVKLFDDDLNDSNYFVYYNSNYYYECEKVRGALYDMVNRLALEENISDFDTESIDKRKRYVYDYGFNHAWLWNNKMNIENDVDINKNLVPPQNMQIFFKEKLTPQKDCKIVICCKDEHIELDIRLKEQDNYNLLEILQNNEHPIIQNEKLKDFLDSFYVSARIKNK</sequence>
<dbReference type="Proteomes" id="UP000247523">
    <property type="component" value="Unassembled WGS sequence"/>
</dbReference>
<comment type="caution">
    <text evidence="1">The sequence shown here is derived from an EMBL/GenBank/DDBJ whole genome shotgun (WGS) entry which is preliminary data.</text>
</comment>
<dbReference type="AlphaFoldDB" id="A0A318ETH0"/>
<proteinExistence type="predicted"/>
<protein>
    <submittedName>
        <fullName evidence="1">Uncharacterized protein</fullName>
    </submittedName>
</protein>
<gene>
    <name evidence="1" type="ORF">C8E03_11065</name>
</gene>
<dbReference type="EMBL" id="QICS01000010">
    <property type="protein sequence ID" value="PXV87304.1"/>
    <property type="molecule type" value="Genomic_DNA"/>
</dbReference>
<accession>A0A318ETH0</accession>
<name>A0A318ETH0_9FIRM</name>
<reference evidence="1 2" key="1">
    <citation type="submission" date="2018-05" db="EMBL/GenBank/DDBJ databases">
        <title>Genomic Encyclopedia of Type Strains, Phase IV (KMG-IV): sequencing the most valuable type-strain genomes for metagenomic binning, comparative biology and taxonomic classification.</title>
        <authorList>
            <person name="Goeker M."/>
        </authorList>
    </citation>
    <scope>NUCLEOTIDE SEQUENCE [LARGE SCALE GENOMIC DNA]</scope>
    <source>
        <strain evidence="1 2">DSM 28816</strain>
    </source>
</reference>